<evidence type="ECO:0000313" key="2">
    <source>
        <dbReference type="EMBL" id="MBN7801931.1"/>
    </source>
</evidence>
<name>A0ABS3BST1_9BACT</name>
<keyword evidence="3" id="KW-1185">Reference proteome</keyword>
<gene>
    <name evidence="2" type="ORF">J0A67_13745</name>
</gene>
<accession>A0ABS3BST1</accession>
<protein>
    <recommendedName>
        <fullName evidence="4">Anti-sigma factor</fullName>
    </recommendedName>
</protein>
<comment type="caution">
    <text evidence="2">The sequence shown here is derived from an EMBL/GenBank/DDBJ whole genome shotgun (WGS) entry which is preliminary data.</text>
</comment>
<organism evidence="2 3">
    <name type="scientific">Algoriphagus aestuariicola</name>
    <dbReference type="NCBI Taxonomy" id="1852016"/>
    <lineage>
        <taxon>Bacteria</taxon>
        <taxon>Pseudomonadati</taxon>
        <taxon>Bacteroidota</taxon>
        <taxon>Cytophagia</taxon>
        <taxon>Cytophagales</taxon>
        <taxon>Cyclobacteriaceae</taxon>
        <taxon>Algoriphagus</taxon>
    </lineage>
</organism>
<evidence type="ECO:0008006" key="4">
    <source>
        <dbReference type="Google" id="ProtNLM"/>
    </source>
</evidence>
<dbReference type="Proteomes" id="UP000664698">
    <property type="component" value="Unassembled WGS sequence"/>
</dbReference>
<keyword evidence="1" id="KW-0472">Membrane</keyword>
<proteinExistence type="predicted"/>
<feature type="transmembrane region" description="Helical" evidence="1">
    <location>
        <begin position="38"/>
        <end position="58"/>
    </location>
</feature>
<reference evidence="2 3" key="1">
    <citation type="submission" date="2021-03" db="EMBL/GenBank/DDBJ databases">
        <title>novel species isolated from a fishpond in China.</title>
        <authorList>
            <person name="Lu H."/>
            <person name="Cai Z."/>
        </authorList>
    </citation>
    <scope>NUCLEOTIDE SEQUENCE [LARGE SCALE GENOMIC DNA]</scope>
    <source>
        <strain evidence="2 3">JCM 31546</strain>
    </source>
</reference>
<evidence type="ECO:0000256" key="1">
    <source>
        <dbReference type="SAM" id="Phobius"/>
    </source>
</evidence>
<sequence length="109" mass="12338">MKRVEEDQDLRGFFDAMIEKDLDIPTPDFPEVKKPKTISWWIPAGIAASLAAGFFLFLEKEPVTPPAPIGEVIIITLEEGPDQELQFNIEETTEMEIWESPTASLLTEF</sequence>
<dbReference type="RefSeq" id="WP_206569941.1">
    <property type="nucleotide sequence ID" value="NZ_JAFKCW010000003.1"/>
</dbReference>
<dbReference type="EMBL" id="JAFKCW010000003">
    <property type="protein sequence ID" value="MBN7801931.1"/>
    <property type="molecule type" value="Genomic_DNA"/>
</dbReference>
<keyword evidence="1" id="KW-1133">Transmembrane helix</keyword>
<evidence type="ECO:0000313" key="3">
    <source>
        <dbReference type="Proteomes" id="UP000664698"/>
    </source>
</evidence>
<keyword evidence="1" id="KW-0812">Transmembrane</keyword>